<dbReference type="Gene3D" id="2.60.40.1120">
    <property type="entry name" value="Carboxypeptidase-like, regulatory domain"/>
    <property type="match status" value="1"/>
</dbReference>
<dbReference type="SMART" id="SM00965">
    <property type="entry name" value="STN"/>
    <property type="match status" value="1"/>
</dbReference>
<evidence type="ECO:0000256" key="3">
    <source>
        <dbReference type="ARBA" id="ARBA00023136"/>
    </source>
</evidence>
<dbReference type="Proteomes" id="UP001142175">
    <property type="component" value="Unassembled WGS sequence"/>
</dbReference>
<evidence type="ECO:0000256" key="4">
    <source>
        <dbReference type="ARBA" id="ARBA00023237"/>
    </source>
</evidence>
<proteinExistence type="predicted"/>
<keyword evidence="3" id="KW-0472">Membrane</keyword>
<keyword evidence="8" id="KW-1185">Reference proteome</keyword>
<keyword evidence="5" id="KW-0732">Signal</keyword>
<dbReference type="GO" id="GO:0009279">
    <property type="term" value="C:cell outer membrane"/>
    <property type="evidence" value="ECO:0007669"/>
    <property type="project" value="UniProtKB-SubCell"/>
</dbReference>
<keyword evidence="2" id="KW-0813">Transport</keyword>
<dbReference type="Gene3D" id="2.170.130.10">
    <property type="entry name" value="TonB-dependent receptor, plug domain"/>
    <property type="match status" value="1"/>
</dbReference>
<evidence type="ECO:0000256" key="5">
    <source>
        <dbReference type="SAM" id="SignalP"/>
    </source>
</evidence>
<reference evidence="7" key="1">
    <citation type="submission" date="2022-08" db="EMBL/GenBank/DDBJ databases">
        <authorList>
            <person name="Zhang D."/>
        </authorList>
    </citation>
    <scope>NUCLEOTIDE SEQUENCE</scope>
    <source>
        <strain evidence="7">XJ19-11</strain>
    </source>
</reference>
<comment type="caution">
    <text evidence="7">The sequence shown here is derived from an EMBL/GenBank/DDBJ whole genome shotgun (WGS) entry which is preliminary data.</text>
</comment>
<comment type="subcellular location">
    <subcellularLocation>
        <location evidence="1">Cell outer membrane</location>
    </subcellularLocation>
</comment>
<dbReference type="InterPro" id="IPR011662">
    <property type="entry name" value="Secretin/TonB_short_N"/>
</dbReference>
<protein>
    <submittedName>
        <fullName evidence="7">TonB-dependent receptor</fullName>
    </submittedName>
</protein>
<dbReference type="Pfam" id="PF07660">
    <property type="entry name" value="STN"/>
    <property type="match status" value="1"/>
</dbReference>
<dbReference type="SUPFAM" id="SSF49464">
    <property type="entry name" value="Carboxypeptidase regulatory domain-like"/>
    <property type="match status" value="1"/>
</dbReference>
<accession>A0A9X2P7M1</accession>
<dbReference type="RefSeq" id="WP_258422847.1">
    <property type="nucleotide sequence ID" value="NZ_JANSUY010000004.1"/>
</dbReference>
<dbReference type="InterPro" id="IPR008969">
    <property type="entry name" value="CarboxyPept-like_regulatory"/>
</dbReference>
<organism evidence="7 8">
    <name type="scientific">Aquiflexum gelatinilyticum</name>
    <dbReference type="NCBI Taxonomy" id="2961943"/>
    <lineage>
        <taxon>Bacteria</taxon>
        <taxon>Pseudomonadati</taxon>
        <taxon>Bacteroidota</taxon>
        <taxon>Cytophagia</taxon>
        <taxon>Cytophagales</taxon>
        <taxon>Cyclobacteriaceae</taxon>
        <taxon>Aquiflexum</taxon>
    </lineage>
</organism>
<sequence length="893" mass="100967">MLRTLFPVLFFILITNVTLANRATVVNEEFRNVPLKDVIQVLKRNYRLKVAFSDKNVRDVLVNVNIQNLSIEEAFVKILENTNLGFELIDENTIIIKKLKQQQNEPLALSEFSGVISDAMTGENLPHAVVWNEENQTNFLSNEEGYFFISDTRKINKIRVSYLGYQDTVLVLSEQNQHKRLQIGLKAKVTELAEYILADQEIDHFSTGGQAGKITYNPINARQTPSVGEVDVLRSLQLLPGVNATNEISSGLNINGGTNNQNLFLFDGFTVYHVDHFFGYFSAFNPYAIKSLRLYKGGFEAKYGGRASSVVDISGKDGNRNETKGSLGFNLLSVNTSLEVPLSDKGATLFFSGRRSYTDVWSSSLFEDIFSIFESSITEGPRGPLFPRTIQSEVKPDFYYSDINFKISSKVGAKNQISFSFYDSNDLLNYTENSQVNFRDTLSVSTKKLGVINWGNVGTSLNFSRQWNSSNHTSALISYSFYESTFQEIATSDVKSSSQGIFQTVESQNQLNNIEDFTIKLDHEWTLGNSSTIETGISGSLYNNQLEYVANDSLLVDKSELNEYLLAHYLQGTFVLSPSFSISPGLRSSYFSSTGKIYFEPRFSFIHKLNESLQLKGATGIYNQFINQSNTKNVLEGSRDFWILANGKNVPVQLAWHGLLGIEYAVNKNLFTLSLFQKNFNGLMEYAFRNGSLITQFEDQNRIFTSGDGVAKGVEMMVKRDLGNFSSWVTYTLSQVKYTFPRINQGRAFFADHDQRHEINWFGVYAFKNFEFSATWIYGSGKPFSSFEEVVTRPSNSQNGPQIIQIQIPERNGERLPAYHRLDVSARYFLDLGKSRANVSLGIFNLYNRENILDTKVSVVAPRDRRNNRDQILATTYVPLMGITPNVSFEINF</sequence>
<gene>
    <name evidence="7" type="ORF">NU887_08040</name>
</gene>
<keyword evidence="4" id="KW-0998">Cell outer membrane</keyword>
<dbReference type="Pfam" id="PF13715">
    <property type="entry name" value="CarbopepD_reg_2"/>
    <property type="match status" value="1"/>
</dbReference>
<dbReference type="EMBL" id="JANSUY010000004">
    <property type="protein sequence ID" value="MCR9014982.1"/>
    <property type="molecule type" value="Genomic_DNA"/>
</dbReference>
<evidence type="ECO:0000259" key="6">
    <source>
        <dbReference type="SMART" id="SM00965"/>
    </source>
</evidence>
<dbReference type="Gene3D" id="2.40.170.20">
    <property type="entry name" value="TonB-dependent receptor, beta-barrel domain"/>
    <property type="match status" value="1"/>
</dbReference>
<feature type="chain" id="PRO_5040884649" evidence="5">
    <location>
        <begin position="21"/>
        <end position="893"/>
    </location>
</feature>
<feature type="domain" description="Secretin/TonB short N-terminal" evidence="6">
    <location>
        <begin position="48"/>
        <end position="99"/>
    </location>
</feature>
<dbReference type="SUPFAM" id="SSF56935">
    <property type="entry name" value="Porins"/>
    <property type="match status" value="1"/>
</dbReference>
<evidence type="ECO:0000313" key="8">
    <source>
        <dbReference type="Proteomes" id="UP001142175"/>
    </source>
</evidence>
<dbReference type="Pfam" id="PF07715">
    <property type="entry name" value="Plug"/>
    <property type="match status" value="1"/>
</dbReference>
<dbReference type="InterPro" id="IPR012910">
    <property type="entry name" value="Plug_dom"/>
</dbReference>
<dbReference type="AlphaFoldDB" id="A0A9X2P7M1"/>
<keyword evidence="7" id="KW-0675">Receptor</keyword>
<evidence type="ECO:0000256" key="2">
    <source>
        <dbReference type="ARBA" id="ARBA00022448"/>
    </source>
</evidence>
<name>A0A9X2P7M1_9BACT</name>
<dbReference type="InterPro" id="IPR036942">
    <property type="entry name" value="Beta-barrel_TonB_sf"/>
</dbReference>
<evidence type="ECO:0000256" key="1">
    <source>
        <dbReference type="ARBA" id="ARBA00004442"/>
    </source>
</evidence>
<dbReference type="Gene3D" id="3.55.50.30">
    <property type="match status" value="1"/>
</dbReference>
<evidence type="ECO:0000313" key="7">
    <source>
        <dbReference type="EMBL" id="MCR9014982.1"/>
    </source>
</evidence>
<feature type="signal peptide" evidence="5">
    <location>
        <begin position="1"/>
        <end position="20"/>
    </location>
</feature>
<dbReference type="InterPro" id="IPR037066">
    <property type="entry name" value="Plug_dom_sf"/>
</dbReference>